<dbReference type="FunFam" id="1.10.238.10:FF:000178">
    <property type="entry name" value="Calmodulin-2 A"/>
    <property type="match status" value="1"/>
</dbReference>
<sequence>MITIEDLSETQLEEFKEAFSLFDKDGDGTVDTNELGQVMRTLGQNPTEAELNEMIQEVDVDGNGEIDFEEFVGLMAKKLNEEDTQEEFVEVFEIFDKDGDDRINQKDLFATLKEMGETVTEADVRDMIEEHGEGNNFLTFEGFIKMMMAK</sequence>
<evidence type="ECO:0000256" key="1">
    <source>
        <dbReference type="ARBA" id="ARBA00004245"/>
    </source>
</evidence>
<dbReference type="Pfam" id="PF13499">
    <property type="entry name" value="EF-hand_7"/>
    <property type="match status" value="2"/>
</dbReference>
<reference evidence="13" key="1">
    <citation type="submission" date="2023-07" db="EMBL/GenBank/DDBJ databases">
        <authorList>
            <consortium name="AG Swart"/>
            <person name="Singh M."/>
            <person name="Singh A."/>
            <person name="Seah K."/>
            <person name="Emmerich C."/>
        </authorList>
    </citation>
    <scope>NUCLEOTIDE SEQUENCE</scope>
    <source>
        <strain evidence="13">DP1</strain>
    </source>
</reference>
<dbReference type="CDD" id="cd00051">
    <property type="entry name" value="EFh"/>
    <property type="match status" value="1"/>
</dbReference>
<keyword evidence="5" id="KW-0479">Metal-binding</keyword>
<evidence type="ECO:0000259" key="11">
    <source>
        <dbReference type="PROSITE" id="PS50222"/>
    </source>
</evidence>
<name>A0AAD1XQS9_EUPCR</name>
<dbReference type="InterPro" id="IPR002048">
    <property type="entry name" value="EF_hand_dom"/>
</dbReference>
<dbReference type="Proteomes" id="UP001295684">
    <property type="component" value="Unassembled WGS sequence"/>
</dbReference>
<organism evidence="13 14">
    <name type="scientific">Euplotes crassus</name>
    <dbReference type="NCBI Taxonomy" id="5936"/>
    <lineage>
        <taxon>Eukaryota</taxon>
        <taxon>Sar</taxon>
        <taxon>Alveolata</taxon>
        <taxon>Ciliophora</taxon>
        <taxon>Intramacronucleata</taxon>
        <taxon>Spirotrichea</taxon>
        <taxon>Hypotrichia</taxon>
        <taxon>Euplotida</taxon>
        <taxon>Euplotidae</taxon>
        <taxon>Moneuplotes</taxon>
    </lineage>
</organism>
<keyword evidence="7" id="KW-0106">Calcium</keyword>
<dbReference type="SMART" id="SM00054">
    <property type="entry name" value="EFh"/>
    <property type="match status" value="3"/>
</dbReference>
<dbReference type="PROSITE" id="PS00018">
    <property type="entry name" value="EF_HAND_1"/>
    <property type="match status" value="3"/>
</dbReference>
<feature type="domain" description="EF-hand" evidence="11">
    <location>
        <begin position="46"/>
        <end position="81"/>
    </location>
</feature>
<dbReference type="AlphaFoldDB" id="A0AAD1XQS9"/>
<dbReference type="GO" id="GO:0016460">
    <property type="term" value="C:myosin II complex"/>
    <property type="evidence" value="ECO:0007669"/>
    <property type="project" value="TreeGrafter"/>
</dbReference>
<keyword evidence="4" id="KW-0963">Cytoplasm</keyword>
<dbReference type="PROSITE" id="PS50222">
    <property type="entry name" value="EF_HAND_2"/>
    <property type="match status" value="3"/>
</dbReference>
<evidence type="ECO:0000256" key="5">
    <source>
        <dbReference type="ARBA" id="ARBA00022723"/>
    </source>
</evidence>
<comment type="function">
    <text evidence="10">Plays a fundamental role in microtubule organizing center structure and function. Component of the infraciliary lattice (ICL) and the ciliary basal bodies.</text>
</comment>
<dbReference type="EMBL" id="CAMPGE010018721">
    <property type="protein sequence ID" value="CAI2377112.1"/>
    <property type="molecule type" value="Genomic_DNA"/>
</dbReference>
<dbReference type="InterPro" id="IPR018247">
    <property type="entry name" value="EF_Hand_1_Ca_BS"/>
</dbReference>
<dbReference type="PANTHER" id="PTHR23048:SF0">
    <property type="entry name" value="CALMODULIN LIKE 3"/>
    <property type="match status" value="1"/>
</dbReference>
<evidence type="ECO:0000256" key="3">
    <source>
        <dbReference type="ARBA" id="ARBA00020786"/>
    </source>
</evidence>
<dbReference type="CDD" id="cd15898">
    <property type="entry name" value="EFh_PI-PLC"/>
    <property type="match status" value="1"/>
</dbReference>
<keyword evidence="8" id="KW-0007">Acetylation</keyword>
<dbReference type="PANTHER" id="PTHR23048">
    <property type="entry name" value="MYOSIN LIGHT CHAIN 1, 3"/>
    <property type="match status" value="1"/>
</dbReference>
<keyword evidence="9" id="KW-0206">Cytoskeleton</keyword>
<dbReference type="EMBL" id="CAMPGE010019001">
    <property type="protein sequence ID" value="CAI2377366.1"/>
    <property type="molecule type" value="Genomic_DNA"/>
</dbReference>
<comment type="similarity">
    <text evidence="2">Belongs to the centrin family.</text>
</comment>
<evidence type="ECO:0000313" key="12">
    <source>
        <dbReference type="EMBL" id="CAI2377112.1"/>
    </source>
</evidence>
<comment type="subcellular location">
    <subcellularLocation>
        <location evidence="1">Cytoplasm</location>
        <location evidence="1">Cytoskeleton</location>
    </subcellularLocation>
</comment>
<keyword evidence="14" id="KW-1185">Reference proteome</keyword>
<evidence type="ECO:0000256" key="8">
    <source>
        <dbReference type="ARBA" id="ARBA00022990"/>
    </source>
</evidence>
<dbReference type="InterPro" id="IPR050230">
    <property type="entry name" value="CALM/Myosin/TropC-like"/>
</dbReference>
<dbReference type="InterPro" id="IPR011992">
    <property type="entry name" value="EF-hand-dom_pair"/>
</dbReference>
<evidence type="ECO:0000256" key="9">
    <source>
        <dbReference type="ARBA" id="ARBA00023212"/>
    </source>
</evidence>
<keyword evidence="6" id="KW-0677">Repeat</keyword>
<feature type="domain" description="EF-hand" evidence="11">
    <location>
        <begin position="83"/>
        <end position="118"/>
    </location>
</feature>
<evidence type="ECO:0000256" key="7">
    <source>
        <dbReference type="ARBA" id="ARBA00022837"/>
    </source>
</evidence>
<evidence type="ECO:0000256" key="4">
    <source>
        <dbReference type="ARBA" id="ARBA00022490"/>
    </source>
</evidence>
<protein>
    <recommendedName>
        <fullName evidence="3">Calmodulin</fullName>
    </recommendedName>
</protein>
<evidence type="ECO:0000313" key="13">
    <source>
        <dbReference type="EMBL" id="CAI2377366.1"/>
    </source>
</evidence>
<evidence type="ECO:0000256" key="2">
    <source>
        <dbReference type="ARBA" id="ARBA00005253"/>
    </source>
</evidence>
<dbReference type="GO" id="GO:0005509">
    <property type="term" value="F:calcium ion binding"/>
    <property type="evidence" value="ECO:0007669"/>
    <property type="project" value="InterPro"/>
</dbReference>
<evidence type="ECO:0000256" key="6">
    <source>
        <dbReference type="ARBA" id="ARBA00022737"/>
    </source>
</evidence>
<dbReference type="Gene3D" id="1.10.238.10">
    <property type="entry name" value="EF-hand"/>
    <property type="match status" value="2"/>
</dbReference>
<feature type="domain" description="EF-hand" evidence="11">
    <location>
        <begin position="10"/>
        <end position="45"/>
    </location>
</feature>
<gene>
    <name evidence="12" type="ORF">ECRASSUSDP1_LOCUS18495</name>
    <name evidence="13" type="ORF">ECRASSUSDP1_LOCUS18750</name>
</gene>
<comment type="caution">
    <text evidence="13">The sequence shown here is derived from an EMBL/GenBank/DDBJ whole genome shotgun (WGS) entry which is preliminary data.</text>
</comment>
<proteinExistence type="inferred from homology"/>
<accession>A0AAD1XQS9</accession>
<evidence type="ECO:0000256" key="10">
    <source>
        <dbReference type="ARBA" id="ARBA00025692"/>
    </source>
</evidence>
<evidence type="ECO:0000313" key="14">
    <source>
        <dbReference type="Proteomes" id="UP001295684"/>
    </source>
</evidence>
<dbReference type="SUPFAM" id="SSF47473">
    <property type="entry name" value="EF-hand"/>
    <property type="match status" value="1"/>
</dbReference>